<gene>
    <name evidence="3" type="ORF">JIN87_08565</name>
</gene>
<dbReference type="SUPFAM" id="SSF53474">
    <property type="entry name" value="alpha/beta-Hydrolases"/>
    <property type="match status" value="1"/>
</dbReference>
<dbReference type="InterPro" id="IPR050228">
    <property type="entry name" value="Carboxylesterase_BioH"/>
</dbReference>
<dbReference type="AlphaFoldDB" id="A0A934RU52"/>
<protein>
    <submittedName>
        <fullName evidence="3">Alpha/beta hydrolase</fullName>
    </submittedName>
</protein>
<dbReference type="InterPro" id="IPR029058">
    <property type="entry name" value="AB_hydrolase_fold"/>
</dbReference>
<proteinExistence type="predicted"/>
<dbReference type="Gene3D" id="3.40.50.1820">
    <property type="entry name" value="alpha/beta hydrolase"/>
    <property type="match status" value="1"/>
</dbReference>
<evidence type="ECO:0000259" key="2">
    <source>
        <dbReference type="Pfam" id="PF12697"/>
    </source>
</evidence>
<dbReference type="GO" id="GO:0016787">
    <property type="term" value="F:hydrolase activity"/>
    <property type="evidence" value="ECO:0007669"/>
    <property type="project" value="UniProtKB-KW"/>
</dbReference>
<dbReference type="Pfam" id="PF12697">
    <property type="entry name" value="Abhydrolase_6"/>
    <property type="match status" value="1"/>
</dbReference>
<keyword evidence="1" id="KW-0732">Signal</keyword>
<evidence type="ECO:0000313" key="3">
    <source>
        <dbReference type="EMBL" id="MBK1876917.1"/>
    </source>
</evidence>
<keyword evidence="4" id="KW-1185">Reference proteome</keyword>
<dbReference type="InterPro" id="IPR000073">
    <property type="entry name" value="AB_hydrolase_1"/>
</dbReference>
<feature type="domain" description="AB hydrolase-1" evidence="2">
    <location>
        <begin position="39"/>
        <end position="281"/>
    </location>
</feature>
<sequence>MNLRRISKIIPLLLSLTIASIASADRSFQVEVTGSGRPIIFIPGLACDGSVWNEAVSQYSGSNECHVLSIAGFAKTAPLADTSNFLETVKSDLAAYIREQNLNSAIIVGHSLGGFLALSLASEQPNLASHLLIVDSLPFLPAAMNPHATVDSMKPQADAQRRMMSQSGQNEAQLRMMLQMMVTSSENIERAIKLSASSHGPTVAQAMFELNTTDLRETVSNIKTPTTVLGAWYGYSQFGSTKESTAAIFDSQYAKHPNYRLVMSEKGKHFIMWDDPDLFYQELDTIL</sequence>
<dbReference type="PANTHER" id="PTHR43194:SF2">
    <property type="entry name" value="PEROXISOMAL MEMBRANE PROTEIN LPX1"/>
    <property type="match status" value="1"/>
</dbReference>
<dbReference type="EMBL" id="JAENIL010000013">
    <property type="protein sequence ID" value="MBK1876917.1"/>
    <property type="molecule type" value="Genomic_DNA"/>
</dbReference>
<dbReference type="Proteomes" id="UP000617628">
    <property type="component" value="Unassembled WGS sequence"/>
</dbReference>
<keyword evidence="3" id="KW-0378">Hydrolase</keyword>
<reference evidence="3" key="1">
    <citation type="submission" date="2021-01" db="EMBL/GenBank/DDBJ databases">
        <title>Modified the classification status of verrucomicrobia.</title>
        <authorList>
            <person name="Feng X."/>
        </authorList>
    </citation>
    <scope>NUCLEOTIDE SEQUENCE</scope>
    <source>
        <strain evidence="3">KCTC 13126</strain>
    </source>
</reference>
<organism evidence="3 4">
    <name type="scientific">Pelagicoccus mobilis</name>
    <dbReference type="NCBI Taxonomy" id="415221"/>
    <lineage>
        <taxon>Bacteria</taxon>
        <taxon>Pseudomonadati</taxon>
        <taxon>Verrucomicrobiota</taxon>
        <taxon>Opitutia</taxon>
        <taxon>Puniceicoccales</taxon>
        <taxon>Pelagicoccaceae</taxon>
        <taxon>Pelagicoccus</taxon>
    </lineage>
</organism>
<feature type="signal peptide" evidence="1">
    <location>
        <begin position="1"/>
        <end position="24"/>
    </location>
</feature>
<accession>A0A934RU52</accession>
<feature type="chain" id="PRO_5037164904" evidence="1">
    <location>
        <begin position="25"/>
        <end position="287"/>
    </location>
</feature>
<comment type="caution">
    <text evidence="3">The sequence shown here is derived from an EMBL/GenBank/DDBJ whole genome shotgun (WGS) entry which is preliminary data.</text>
</comment>
<name>A0A934RU52_9BACT</name>
<dbReference type="PANTHER" id="PTHR43194">
    <property type="entry name" value="HYDROLASE ALPHA/BETA FOLD FAMILY"/>
    <property type="match status" value="1"/>
</dbReference>
<dbReference type="RefSeq" id="WP_200355133.1">
    <property type="nucleotide sequence ID" value="NZ_JAENIL010000013.1"/>
</dbReference>
<evidence type="ECO:0000256" key="1">
    <source>
        <dbReference type="SAM" id="SignalP"/>
    </source>
</evidence>
<evidence type="ECO:0000313" key="4">
    <source>
        <dbReference type="Proteomes" id="UP000617628"/>
    </source>
</evidence>